<keyword evidence="2" id="KW-0812">Transmembrane</keyword>
<gene>
    <name evidence="3" type="ORF">WUBG_02425</name>
</gene>
<keyword evidence="1" id="KW-0175">Coiled coil</keyword>
<sequence length="220" mass="26000">METCFQKTEFKSALRYGTSNIKESQGTRICHCTLRLGYDDITDKEKKEREIELEREIAQLKLRIQERDRTIFDLEEQIRGKDAIIVDRCQLIERLEQFHFERSSPDQDSLEEKSESTVKYVNVNENDALKTKQEAQLLEELEEERKFKVKLMEQNELLLQQWDEALAYVEQAELKRTSTLIDENATLRKRINETLVISKNGIQFVALLLVLSSLYLYSWS</sequence>
<comment type="caution">
    <text evidence="3">The sequence shown here is derived from an EMBL/GenBank/DDBJ whole genome shotgun (WGS) entry which is preliminary data.</text>
</comment>
<dbReference type="EMBL" id="ADBV01000646">
    <property type="protein sequence ID" value="EJW86666.1"/>
    <property type="molecule type" value="Genomic_DNA"/>
</dbReference>
<feature type="transmembrane region" description="Helical" evidence="2">
    <location>
        <begin position="196"/>
        <end position="217"/>
    </location>
</feature>
<dbReference type="Proteomes" id="UP000004810">
    <property type="component" value="Unassembled WGS sequence"/>
</dbReference>
<name>J9EVQ6_WUCBA</name>
<evidence type="ECO:0000256" key="2">
    <source>
        <dbReference type="SAM" id="Phobius"/>
    </source>
</evidence>
<keyword evidence="2" id="KW-1133">Transmembrane helix</keyword>
<feature type="coiled-coil region" evidence="1">
    <location>
        <begin position="43"/>
        <end position="77"/>
    </location>
</feature>
<evidence type="ECO:0000256" key="1">
    <source>
        <dbReference type="SAM" id="Coils"/>
    </source>
</evidence>
<evidence type="ECO:0000313" key="3">
    <source>
        <dbReference type="EMBL" id="EJW86666.1"/>
    </source>
</evidence>
<evidence type="ECO:0000313" key="4">
    <source>
        <dbReference type="Proteomes" id="UP000004810"/>
    </source>
</evidence>
<protein>
    <submittedName>
        <fullName evidence="3">Uncharacterized protein</fullName>
    </submittedName>
</protein>
<proteinExistence type="predicted"/>
<accession>J9EVQ6</accession>
<organism evidence="3 4">
    <name type="scientific">Wuchereria bancrofti</name>
    <dbReference type="NCBI Taxonomy" id="6293"/>
    <lineage>
        <taxon>Eukaryota</taxon>
        <taxon>Metazoa</taxon>
        <taxon>Ecdysozoa</taxon>
        <taxon>Nematoda</taxon>
        <taxon>Chromadorea</taxon>
        <taxon>Rhabditida</taxon>
        <taxon>Spirurina</taxon>
        <taxon>Spiruromorpha</taxon>
        <taxon>Filarioidea</taxon>
        <taxon>Onchocercidae</taxon>
        <taxon>Wuchereria</taxon>
    </lineage>
</organism>
<dbReference type="AlphaFoldDB" id="J9EVQ6"/>
<keyword evidence="2" id="KW-0472">Membrane</keyword>
<reference evidence="4" key="1">
    <citation type="submission" date="2012-08" db="EMBL/GenBank/DDBJ databases">
        <title>The Genome Sequence of Wuchereria bancrofti.</title>
        <authorList>
            <person name="Nutman T.B."/>
            <person name="Fink D.L."/>
            <person name="Russ C."/>
            <person name="Young S."/>
            <person name="Zeng Q."/>
            <person name="Koehrsen M."/>
            <person name="Alvarado L."/>
            <person name="Berlin A."/>
            <person name="Chapman S.B."/>
            <person name="Chen Z."/>
            <person name="Freedman E."/>
            <person name="Gellesch M."/>
            <person name="Goldberg J."/>
            <person name="Griggs A."/>
            <person name="Gujja S."/>
            <person name="Heilman E.R."/>
            <person name="Heiman D."/>
            <person name="Hepburn T."/>
            <person name="Howarth C."/>
            <person name="Jen D."/>
            <person name="Larson L."/>
            <person name="Lewis B."/>
            <person name="Mehta T."/>
            <person name="Park D."/>
            <person name="Pearson M."/>
            <person name="Roberts A."/>
            <person name="Saif S."/>
            <person name="Shea T."/>
            <person name="Shenoy N."/>
            <person name="Sisk P."/>
            <person name="Stolte C."/>
            <person name="Sykes S."/>
            <person name="Walk T."/>
            <person name="White J."/>
            <person name="Yandava C."/>
            <person name="Haas B."/>
            <person name="Henn M.R."/>
            <person name="Nusbaum C."/>
            <person name="Birren B."/>
        </authorList>
    </citation>
    <scope>NUCLEOTIDE SEQUENCE [LARGE SCALE GENOMIC DNA]</scope>
    <source>
        <strain evidence="4">NA</strain>
    </source>
</reference>